<feature type="region of interest" description="Disordered" evidence="1">
    <location>
        <begin position="152"/>
        <end position="203"/>
    </location>
</feature>
<evidence type="ECO:0000313" key="4">
    <source>
        <dbReference type="Proteomes" id="UP001286456"/>
    </source>
</evidence>
<feature type="chain" id="PRO_5042180010" evidence="2">
    <location>
        <begin position="27"/>
        <end position="219"/>
    </location>
</feature>
<gene>
    <name evidence="3" type="ORF">B0T19DRAFT_146142</name>
</gene>
<proteinExistence type="predicted"/>
<feature type="compositionally biased region" description="Acidic residues" evidence="1">
    <location>
        <begin position="177"/>
        <end position="193"/>
    </location>
</feature>
<comment type="caution">
    <text evidence="3">The sequence shown here is derived from an EMBL/GenBank/DDBJ whole genome shotgun (WGS) entry which is preliminary data.</text>
</comment>
<feature type="compositionally biased region" description="Low complexity" evidence="1">
    <location>
        <begin position="194"/>
        <end position="203"/>
    </location>
</feature>
<reference evidence="3" key="1">
    <citation type="journal article" date="2023" name="Mol. Phylogenet. Evol.">
        <title>Genome-scale phylogeny and comparative genomics of the fungal order Sordariales.</title>
        <authorList>
            <person name="Hensen N."/>
            <person name="Bonometti L."/>
            <person name="Westerberg I."/>
            <person name="Brannstrom I.O."/>
            <person name="Guillou S."/>
            <person name="Cros-Aarteil S."/>
            <person name="Calhoun S."/>
            <person name="Haridas S."/>
            <person name="Kuo A."/>
            <person name="Mondo S."/>
            <person name="Pangilinan J."/>
            <person name="Riley R."/>
            <person name="LaButti K."/>
            <person name="Andreopoulos B."/>
            <person name="Lipzen A."/>
            <person name="Chen C."/>
            <person name="Yan M."/>
            <person name="Daum C."/>
            <person name="Ng V."/>
            <person name="Clum A."/>
            <person name="Steindorff A."/>
            <person name="Ohm R.A."/>
            <person name="Martin F."/>
            <person name="Silar P."/>
            <person name="Natvig D.O."/>
            <person name="Lalanne C."/>
            <person name="Gautier V."/>
            <person name="Ament-Velasquez S.L."/>
            <person name="Kruys A."/>
            <person name="Hutchinson M.I."/>
            <person name="Powell A.J."/>
            <person name="Barry K."/>
            <person name="Miller A.N."/>
            <person name="Grigoriev I.V."/>
            <person name="Debuchy R."/>
            <person name="Gladieux P."/>
            <person name="Hiltunen Thoren M."/>
            <person name="Johannesson H."/>
        </authorList>
    </citation>
    <scope>NUCLEOTIDE SEQUENCE</scope>
    <source>
        <strain evidence="3">SMH4131-1</strain>
    </source>
</reference>
<evidence type="ECO:0000256" key="2">
    <source>
        <dbReference type="SAM" id="SignalP"/>
    </source>
</evidence>
<protein>
    <submittedName>
        <fullName evidence="3">Uncharacterized protein</fullName>
    </submittedName>
</protein>
<dbReference type="AlphaFoldDB" id="A0AAE0MK67"/>
<keyword evidence="2" id="KW-0732">Signal</keyword>
<feature type="compositionally biased region" description="Low complexity" evidence="1">
    <location>
        <begin position="152"/>
        <end position="176"/>
    </location>
</feature>
<sequence length="219" mass="22184">MHSMSSSALFAGLLLVASAVATPALGVDKRASVCTQDNLYRCFTQSLSLASEYCTKSMYLPGSTQTFTITPTVTSTSIVTVTGNAPAPVITPNKRAVTTSKPAQLGCLTGLVATSVFPSVRWTSACSCIGITAIKVSATVTGPAVTVPTTETSYVTASSSTSSSTTSAPPAVTSAPAEDDECEEGEETDDDESSSSSTATGCTPVTVTLPAVTVTVTVN</sequence>
<evidence type="ECO:0000313" key="3">
    <source>
        <dbReference type="EMBL" id="KAK3334099.1"/>
    </source>
</evidence>
<reference evidence="3" key="2">
    <citation type="submission" date="2023-06" db="EMBL/GenBank/DDBJ databases">
        <authorList>
            <consortium name="Lawrence Berkeley National Laboratory"/>
            <person name="Haridas S."/>
            <person name="Hensen N."/>
            <person name="Bonometti L."/>
            <person name="Westerberg I."/>
            <person name="Brannstrom I.O."/>
            <person name="Guillou S."/>
            <person name="Cros-Aarteil S."/>
            <person name="Calhoun S."/>
            <person name="Kuo A."/>
            <person name="Mondo S."/>
            <person name="Pangilinan J."/>
            <person name="Riley R."/>
            <person name="Labutti K."/>
            <person name="Andreopoulos B."/>
            <person name="Lipzen A."/>
            <person name="Chen C."/>
            <person name="Yanf M."/>
            <person name="Daum C."/>
            <person name="Ng V."/>
            <person name="Clum A."/>
            <person name="Steindorff A."/>
            <person name="Ohm R."/>
            <person name="Martin F."/>
            <person name="Silar P."/>
            <person name="Natvig D."/>
            <person name="Lalanne C."/>
            <person name="Gautier V."/>
            <person name="Ament-Velasquez S.L."/>
            <person name="Kruys A."/>
            <person name="Hutchinson M.I."/>
            <person name="Powell A.J."/>
            <person name="Barry K."/>
            <person name="Miller A.N."/>
            <person name="Grigoriev I.V."/>
            <person name="Debuchy R."/>
            <person name="Gladieux P."/>
            <person name="Thoren M.H."/>
            <person name="Johannesson H."/>
        </authorList>
    </citation>
    <scope>NUCLEOTIDE SEQUENCE</scope>
    <source>
        <strain evidence="3">SMH4131-1</strain>
    </source>
</reference>
<feature type="signal peptide" evidence="2">
    <location>
        <begin position="1"/>
        <end position="26"/>
    </location>
</feature>
<name>A0AAE0MK67_9PEZI</name>
<dbReference type="EMBL" id="JAUEPO010000002">
    <property type="protein sequence ID" value="KAK3334099.1"/>
    <property type="molecule type" value="Genomic_DNA"/>
</dbReference>
<dbReference type="Proteomes" id="UP001286456">
    <property type="component" value="Unassembled WGS sequence"/>
</dbReference>
<organism evidence="3 4">
    <name type="scientific">Cercophora scortea</name>
    <dbReference type="NCBI Taxonomy" id="314031"/>
    <lineage>
        <taxon>Eukaryota</taxon>
        <taxon>Fungi</taxon>
        <taxon>Dikarya</taxon>
        <taxon>Ascomycota</taxon>
        <taxon>Pezizomycotina</taxon>
        <taxon>Sordariomycetes</taxon>
        <taxon>Sordariomycetidae</taxon>
        <taxon>Sordariales</taxon>
        <taxon>Lasiosphaeriaceae</taxon>
        <taxon>Cercophora</taxon>
    </lineage>
</organism>
<accession>A0AAE0MK67</accession>
<keyword evidence="4" id="KW-1185">Reference proteome</keyword>
<evidence type="ECO:0000256" key="1">
    <source>
        <dbReference type="SAM" id="MobiDB-lite"/>
    </source>
</evidence>